<reference evidence="1 3" key="2">
    <citation type="journal article" date="2016" name="Genome Announc.">
        <title>Genome Sequence of Nitrosomonas communis Strain Nm2, a Mesophilic Ammonia-Oxidizing Bacterium Isolated from Mediterranean Soil.</title>
        <authorList>
            <person name="Kozlowski J.A."/>
            <person name="Kits K.D."/>
            <person name="Stein L.Y."/>
        </authorList>
    </citation>
    <scope>NUCLEOTIDE SEQUENCE [LARGE SCALE GENOMIC DNA]</scope>
    <source>
        <strain evidence="1 3">Nm2</strain>
    </source>
</reference>
<dbReference type="AlphaFoldDB" id="A0A0F7KDI5"/>
<reference evidence="3" key="1">
    <citation type="submission" date="2015-05" db="EMBL/GenBank/DDBJ databases">
        <title>Draft genome of Nitrosomonas communis strain Nm2.</title>
        <authorList>
            <person name="Kozlowski J.A."/>
            <person name="Kits K.D."/>
            <person name="Stein L.Y."/>
        </authorList>
    </citation>
    <scope>NUCLEOTIDE SEQUENCE [LARGE SCALE GENOMIC DNA]</scope>
    <source>
        <strain evidence="3">Nm2</strain>
    </source>
</reference>
<evidence type="ECO:0000313" key="3">
    <source>
        <dbReference type="Proteomes" id="UP000034156"/>
    </source>
</evidence>
<evidence type="ECO:0000313" key="1">
    <source>
        <dbReference type="EMBL" id="AKH36827.1"/>
    </source>
</evidence>
<dbReference type="EMBL" id="CP011451">
    <property type="protein sequence ID" value="AKH36827.1"/>
    <property type="molecule type" value="Genomic_DNA"/>
</dbReference>
<proteinExistence type="predicted"/>
<dbReference type="OrthoDB" id="6121546at2"/>
<protein>
    <submittedName>
        <fullName evidence="1">Uncharacterized protein</fullName>
    </submittedName>
</protein>
<gene>
    <name evidence="1" type="ORF">AAW31_01825</name>
    <name evidence="2" type="ORF">BCL69_106815</name>
</gene>
<reference evidence="2 4" key="3">
    <citation type="submission" date="2019-07" db="EMBL/GenBank/DDBJ databases">
        <title>Active sludge and wastewater microbial communities from Klosterneuburg, Austria.</title>
        <authorList>
            <person name="Wagner M."/>
        </authorList>
    </citation>
    <scope>NUCLEOTIDE SEQUENCE [LARGE SCALE GENOMIC DNA]</scope>
    <source>
        <strain evidence="2 4">Nm2</strain>
    </source>
</reference>
<evidence type="ECO:0000313" key="4">
    <source>
        <dbReference type="Proteomes" id="UP000324176"/>
    </source>
</evidence>
<sequence>MSTLKVLERECFEELFGMGSGYVMDFSNRTFNEFFQEIARINIYSDKYAANGDSKAKRLRAFVELEADTLVGKVLSELLEYWHYKTPHPSTRETTLLRRARQIVERLLGHPAPPQDSSKAFLKQDFGPISLQKISSAGPLVPILESRLDEAIRCFNADSPLAVIFHCGSILEGLLLALACANPQQFNQAPNSPKNKANNVKQFHEWTLAQFIDVACELGYLKLDIKKFSHALRDFRNYIHPYEQMSARFNPDKHTAEICLQVLKAAIASLSGKRGS</sequence>
<dbReference type="RefSeq" id="WP_046848929.1">
    <property type="nucleotide sequence ID" value="NZ_CP011451.1"/>
</dbReference>
<accession>A0A0F7KDI5</accession>
<dbReference type="Proteomes" id="UP000034156">
    <property type="component" value="Chromosome"/>
</dbReference>
<name>A0A0F7KDI5_9PROT</name>
<dbReference type="Proteomes" id="UP000324176">
    <property type="component" value="Unassembled WGS sequence"/>
</dbReference>
<dbReference type="KEGG" id="nco:AAW31_01825"/>
<keyword evidence="3" id="KW-1185">Reference proteome</keyword>
<dbReference type="PATRIC" id="fig|44574.3.peg.430"/>
<dbReference type="EMBL" id="VNHT01000068">
    <property type="protein sequence ID" value="TYP78786.1"/>
    <property type="molecule type" value="Genomic_DNA"/>
</dbReference>
<evidence type="ECO:0000313" key="2">
    <source>
        <dbReference type="EMBL" id="TYP78786.1"/>
    </source>
</evidence>
<organism evidence="1 3">
    <name type="scientific">Nitrosomonas communis</name>
    <dbReference type="NCBI Taxonomy" id="44574"/>
    <lineage>
        <taxon>Bacteria</taxon>
        <taxon>Pseudomonadati</taxon>
        <taxon>Pseudomonadota</taxon>
        <taxon>Betaproteobacteria</taxon>
        <taxon>Nitrosomonadales</taxon>
        <taxon>Nitrosomonadaceae</taxon>
        <taxon>Nitrosomonas</taxon>
    </lineage>
</organism>